<dbReference type="PANTHER" id="PTHR43403:SF1">
    <property type="entry name" value="NAD-SPECIFIC GLUTAMATE DEHYDROGENASE"/>
    <property type="match status" value="1"/>
</dbReference>
<feature type="non-terminal residue" evidence="2">
    <location>
        <position position="195"/>
    </location>
</feature>
<evidence type="ECO:0000313" key="3">
    <source>
        <dbReference type="Proteomes" id="UP000003465"/>
    </source>
</evidence>
<dbReference type="InterPro" id="IPR024727">
    <property type="entry name" value="NAD_Glu_DH_N_ACT1"/>
</dbReference>
<dbReference type="Proteomes" id="UP000003465">
    <property type="component" value="Unassembled WGS sequence"/>
</dbReference>
<feature type="domain" description="NAD-glutamate dehydrogenase N-terminal ACT1" evidence="1">
    <location>
        <begin position="35"/>
        <end position="178"/>
    </location>
</feature>
<name>A0A656G8L7_PSEA0</name>
<gene>
    <name evidence="2" type="ORF">PSYMO_10495</name>
</gene>
<comment type="caution">
    <text evidence="2">The sequence shown here is derived from an EMBL/GenBank/DDBJ whole genome shotgun (WGS) entry which is preliminary data.</text>
</comment>
<protein>
    <submittedName>
        <fullName evidence="2">NAD-glutamate dehydrogenase</fullName>
    </submittedName>
</protein>
<sequence>MAFFTAASKADFQHQLQAALAQHISEQALPQVALFAEQFFGIISLDELTQRRLSDLAGCTLSAWRLLERFEHAHPQVRVYNPDYERHGWQSTHTAVEVLHHDLPFLVDSVRTELNRRGYSIHTLQTTVLSVRRGAAGELLELLPKGTTGEDVLQESLMYLEIDRCANVSELNVLARELEQVLGEVRAAVEGFGPM</sequence>
<evidence type="ECO:0000259" key="1">
    <source>
        <dbReference type="Pfam" id="PF21075"/>
    </source>
</evidence>
<dbReference type="GO" id="GO:0006538">
    <property type="term" value="P:L-glutamate catabolic process"/>
    <property type="evidence" value="ECO:0007669"/>
    <property type="project" value="InterPro"/>
</dbReference>
<reference evidence="2 3" key="1">
    <citation type="journal article" date="2011" name="PLoS Pathog.">
        <title>Dynamic evolution of pathogenicity revealed by sequencing and comparative genomics of 19 Pseudomonas syringae isolates.</title>
        <authorList>
            <person name="Baltrus D.A."/>
            <person name="Nishimura M.T."/>
            <person name="Romanchuk A."/>
            <person name="Chang J.H."/>
            <person name="Mukhtar M.S."/>
            <person name="Cherkis K."/>
            <person name="Roach J."/>
            <person name="Grant S.R."/>
            <person name="Jones C.D."/>
            <person name="Dangl J.L."/>
        </authorList>
    </citation>
    <scope>NUCLEOTIDE SEQUENCE [LARGE SCALE GENOMIC DNA]</scope>
    <source>
        <strain evidence="2 3">301020</strain>
    </source>
</reference>
<dbReference type="EMBL" id="AEAG01000409">
    <property type="protein sequence ID" value="EGH21901.1"/>
    <property type="molecule type" value="Genomic_DNA"/>
</dbReference>
<dbReference type="GO" id="GO:0004352">
    <property type="term" value="F:glutamate dehydrogenase (NAD+) activity"/>
    <property type="evidence" value="ECO:0007669"/>
    <property type="project" value="InterPro"/>
</dbReference>
<proteinExistence type="predicted"/>
<dbReference type="Pfam" id="PF21075">
    <property type="entry name" value="GDH_ACT1"/>
    <property type="match status" value="1"/>
</dbReference>
<organism evidence="2 3">
    <name type="scientific">Pseudomonas amygdali pv. mori str. 301020</name>
    <dbReference type="NCBI Taxonomy" id="629261"/>
    <lineage>
        <taxon>Bacteria</taxon>
        <taxon>Pseudomonadati</taxon>
        <taxon>Pseudomonadota</taxon>
        <taxon>Gammaproteobacteria</taxon>
        <taxon>Pseudomonadales</taxon>
        <taxon>Pseudomonadaceae</taxon>
        <taxon>Pseudomonas</taxon>
        <taxon>Pseudomonas amygdali</taxon>
    </lineage>
</organism>
<dbReference type="AlphaFoldDB" id="A0A656G8L7"/>
<accession>A0A656G8L7</accession>
<dbReference type="GO" id="GO:0004069">
    <property type="term" value="F:L-aspartate:2-oxoglutarate aminotransferase activity"/>
    <property type="evidence" value="ECO:0007669"/>
    <property type="project" value="InterPro"/>
</dbReference>
<dbReference type="InterPro" id="IPR007780">
    <property type="entry name" value="NAD_Glu_DH_bac"/>
</dbReference>
<evidence type="ECO:0000313" key="2">
    <source>
        <dbReference type="EMBL" id="EGH21901.1"/>
    </source>
</evidence>
<dbReference type="PANTHER" id="PTHR43403">
    <property type="entry name" value="NAD-SPECIFIC GLUTAMATE DEHYDROGENASE"/>
    <property type="match status" value="1"/>
</dbReference>